<organism evidence="2 3">
    <name type="scientific">Actinomycetospora atypica</name>
    <dbReference type="NCBI Taxonomy" id="1290095"/>
    <lineage>
        <taxon>Bacteria</taxon>
        <taxon>Bacillati</taxon>
        <taxon>Actinomycetota</taxon>
        <taxon>Actinomycetes</taxon>
        <taxon>Pseudonocardiales</taxon>
        <taxon>Pseudonocardiaceae</taxon>
        <taxon>Actinomycetospora</taxon>
    </lineage>
</organism>
<keyword evidence="3" id="KW-1185">Reference proteome</keyword>
<comment type="caution">
    <text evidence="2">The sequence shown here is derived from an EMBL/GenBank/DDBJ whole genome shotgun (WGS) entry which is preliminary data.</text>
</comment>
<accession>A0ABV9YHM9</accession>
<evidence type="ECO:0000313" key="3">
    <source>
        <dbReference type="Proteomes" id="UP001595947"/>
    </source>
</evidence>
<feature type="region of interest" description="Disordered" evidence="1">
    <location>
        <begin position="42"/>
        <end position="67"/>
    </location>
</feature>
<feature type="compositionally biased region" description="Acidic residues" evidence="1">
    <location>
        <begin position="45"/>
        <end position="67"/>
    </location>
</feature>
<protein>
    <submittedName>
        <fullName evidence="2">Uncharacterized protein</fullName>
    </submittedName>
</protein>
<name>A0ABV9YHM9_9PSEU</name>
<dbReference type="RefSeq" id="WP_378034461.1">
    <property type="nucleotide sequence ID" value="NZ_JBHSIV010000002.1"/>
</dbReference>
<proteinExistence type="predicted"/>
<gene>
    <name evidence="2" type="ORF">ACFPBZ_02725</name>
</gene>
<dbReference type="Proteomes" id="UP001595947">
    <property type="component" value="Unassembled WGS sequence"/>
</dbReference>
<dbReference type="EMBL" id="JBHSIV010000002">
    <property type="protein sequence ID" value="MFC5061107.1"/>
    <property type="molecule type" value="Genomic_DNA"/>
</dbReference>
<reference evidence="3" key="1">
    <citation type="journal article" date="2019" name="Int. J. Syst. Evol. Microbiol.">
        <title>The Global Catalogue of Microorganisms (GCM) 10K type strain sequencing project: providing services to taxonomists for standard genome sequencing and annotation.</title>
        <authorList>
            <consortium name="The Broad Institute Genomics Platform"/>
            <consortium name="The Broad Institute Genome Sequencing Center for Infectious Disease"/>
            <person name="Wu L."/>
            <person name="Ma J."/>
        </authorList>
    </citation>
    <scope>NUCLEOTIDE SEQUENCE [LARGE SCALE GENOMIC DNA]</scope>
    <source>
        <strain evidence="3">CGMCC 4.7093</strain>
    </source>
</reference>
<sequence>MLDQIDSGAMAADEETRLRIEGGVVALDAVVGMLEGLQSDVQEPAAEDYFSETETEGEGEDVPDGAA</sequence>
<evidence type="ECO:0000256" key="1">
    <source>
        <dbReference type="SAM" id="MobiDB-lite"/>
    </source>
</evidence>
<evidence type="ECO:0000313" key="2">
    <source>
        <dbReference type="EMBL" id="MFC5061107.1"/>
    </source>
</evidence>